<dbReference type="Proteomes" id="UP000184395">
    <property type="component" value="Unassembled WGS sequence"/>
</dbReference>
<dbReference type="AlphaFoldDB" id="A0A1M6RDG0"/>
<evidence type="ECO:0000313" key="4">
    <source>
        <dbReference type="Proteomes" id="UP001264340"/>
    </source>
</evidence>
<evidence type="ECO:0000313" key="1">
    <source>
        <dbReference type="EMBL" id="MDR6409351.1"/>
    </source>
</evidence>
<dbReference type="KEGG" id="pts:CUJ90_29900"/>
<dbReference type="EMBL" id="JAVDRP010000004">
    <property type="protein sequence ID" value="MDR6409351.1"/>
    <property type="molecule type" value="Genomic_DNA"/>
</dbReference>
<dbReference type="RefSeq" id="WP_073429969.1">
    <property type="nucleotide sequence ID" value="NZ_CADFGY010000018.1"/>
</dbReference>
<dbReference type="GeneID" id="301982311"/>
<dbReference type="EMBL" id="FRAB01000018">
    <property type="protein sequence ID" value="SHK30525.1"/>
    <property type="molecule type" value="Genomic_DNA"/>
</dbReference>
<reference evidence="2 3" key="1">
    <citation type="submission" date="2016-11" db="EMBL/GenBank/DDBJ databases">
        <authorList>
            <person name="Jaros S."/>
            <person name="Januszkiewicz K."/>
            <person name="Wedrychowicz H."/>
        </authorList>
    </citation>
    <scope>NUCLEOTIDE SEQUENCE [LARGE SCALE GENOMIC DNA]</scope>
    <source>
        <strain evidence="2 3">LMG 20594</strain>
    </source>
</reference>
<accession>A0A1M6RDG0</accession>
<sequence length="98" mass="11572">MVQRIHYQMNICGGDFSHVRECFRNWKSETLIYRRNQRMFEGKQEVRPLSERVFDNGEVAHEALERVCGPRDPYALAAEIHDGERDVWLVMAAFEEEA</sequence>
<evidence type="ECO:0000313" key="3">
    <source>
        <dbReference type="Proteomes" id="UP000184395"/>
    </source>
</evidence>
<gene>
    <name evidence="1" type="ORF">J2804_002755</name>
    <name evidence="2" type="ORF">SAMN05192548_101868</name>
</gene>
<dbReference type="Proteomes" id="UP001264340">
    <property type="component" value="Unassembled WGS sequence"/>
</dbReference>
<proteinExistence type="predicted"/>
<name>A0A1M6RDG0_9BURK</name>
<evidence type="ECO:0000313" key="2">
    <source>
        <dbReference type="EMBL" id="SHK30525.1"/>
    </source>
</evidence>
<reference evidence="1 4" key="2">
    <citation type="submission" date="2023-07" db="EMBL/GenBank/DDBJ databases">
        <title>Sorghum-associated microbial communities from plants grown in Nebraska, USA.</title>
        <authorList>
            <person name="Schachtman D."/>
        </authorList>
    </citation>
    <scope>NUCLEOTIDE SEQUENCE [LARGE SCALE GENOMIC DNA]</scope>
    <source>
        <strain evidence="1 4">DS1316</strain>
    </source>
</reference>
<protein>
    <submittedName>
        <fullName evidence="2">Uncharacterized protein</fullName>
    </submittedName>
</protein>
<dbReference type="OrthoDB" id="9105243at2"/>
<organism evidence="2 3">
    <name type="scientific">Paraburkholderia terricola</name>
    <dbReference type="NCBI Taxonomy" id="169427"/>
    <lineage>
        <taxon>Bacteria</taxon>
        <taxon>Pseudomonadati</taxon>
        <taxon>Pseudomonadota</taxon>
        <taxon>Betaproteobacteria</taxon>
        <taxon>Burkholderiales</taxon>
        <taxon>Burkholderiaceae</taxon>
        <taxon>Paraburkholderia</taxon>
    </lineage>
</organism>
<keyword evidence="4" id="KW-1185">Reference proteome</keyword>